<evidence type="ECO:0000256" key="11">
    <source>
        <dbReference type="PROSITE-ProRule" id="PRU00703"/>
    </source>
</evidence>
<evidence type="ECO:0000313" key="16">
    <source>
        <dbReference type="EMBL" id="GGG55805.1"/>
    </source>
</evidence>
<keyword evidence="8 12" id="KW-0472">Membrane</keyword>
<sequence length="432" mass="48228">MDADSSTAFLFGLLILLVLASAYFSSSETSMMSINRYRLKHMARQKHAGAMRVSRLLEAPDKLLGVILIGNNFVNLLSASIATTLAIQIFGNPETVMTTALLTIVILVFAEITPKTVAALYPERIAYPSSLALGLLLKLLYPLVWMANRISHMLIRAMGLRVDATDDQHLSSEELRTIVHESAHTIPGQGQGMLLNVLDLEKVTVDDIMVPKSEIIGLDIEDNIRDILSQISTSQHTRLPIYEGDIDNIKGVLHMRSLGKFVRHDEITLDVLMEEIDEPYFIPESTPLHTQLVNFQTNRKRMAFVVDEYGDIMGIVTLEDLLEEIVGEFTTDLADNSQDIHPQDDGSYLIDGSATLREVNRHLGWELSADNARTLNGLLVEVLETIPESPIGIRIGPYRAEIIQVKDNVIRTVRMWQHQPDHSDVGDDDSDL</sequence>
<keyword evidence="17" id="KW-1185">Reference proteome</keyword>
<evidence type="ECO:0000256" key="5">
    <source>
        <dbReference type="ARBA" id="ARBA00022737"/>
    </source>
</evidence>
<proteinExistence type="inferred from homology"/>
<evidence type="ECO:0000256" key="6">
    <source>
        <dbReference type="ARBA" id="ARBA00022989"/>
    </source>
</evidence>
<evidence type="ECO:0000256" key="7">
    <source>
        <dbReference type="ARBA" id="ARBA00023122"/>
    </source>
</evidence>
<evidence type="ECO:0000256" key="13">
    <source>
        <dbReference type="SAM" id="Phobius"/>
    </source>
</evidence>
<dbReference type="CDD" id="cd04590">
    <property type="entry name" value="CBS_pair_CorC_HlyC_assoc"/>
    <property type="match status" value="1"/>
</dbReference>
<dbReference type="PANTHER" id="PTHR22777">
    <property type="entry name" value="HEMOLYSIN-RELATED"/>
    <property type="match status" value="1"/>
</dbReference>
<dbReference type="Pfam" id="PF00571">
    <property type="entry name" value="CBS"/>
    <property type="match status" value="2"/>
</dbReference>
<dbReference type="AlphaFoldDB" id="A0A917LST7"/>
<dbReference type="RefSeq" id="WP_068812084.1">
    <property type="nucleotide sequence ID" value="NZ_BMIY01000004.1"/>
</dbReference>
<dbReference type="SMART" id="SM00116">
    <property type="entry name" value="CBS"/>
    <property type="match status" value="2"/>
</dbReference>
<keyword evidence="4 12" id="KW-0812">Transmembrane</keyword>
<comment type="function">
    <text evidence="9">Plays a role in the transport of magnesium and cobalt ions.</text>
</comment>
<feature type="domain" description="CBS" evidence="14">
    <location>
        <begin position="273"/>
        <end position="333"/>
    </location>
</feature>
<dbReference type="EMBL" id="BMIY01000004">
    <property type="protein sequence ID" value="GGG55805.1"/>
    <property type="molecule type" value="Genomic_DNA"/>
</dbReference>
<dbReference type="InterPro" id="IPR000644">
    <property type="entry name" value="CBS_dom"/>
</dbReference>
<keyword evidence="6 12" id="KW-1133">Transmembrane helix</keyword>
<evidence type="ECO:0000256" key="10">
    <source>
        <dbReference type="ARBA" id="ARBA00040729"/>
    </source>
</evidence>
<reference evidence="16" key="2">
    <citation type="submission" date="2020-09" db="EMBL/GenBank/DDBJ databases">
        <authorList>
            <person name="Sun Q."/>
            <person name="Zhou Y."/>
        </authorList>
    </citation>
    <scope>NUCLEOTIDE SEQUENCE</scope>
    <source>
        <strain evidence="16">CGMCC 1.15425</strain>
    </source>
</reference>
<evidence type="ECO:0000256" key="9">
    <source>
        <dbReference type="ARBA" id="ARBA00037273"/>
    </source>
</evidence>
<dbReference type="InterPro" id="IPR036318">
    <property type="entry name" value="FAD-bd_PCMH-like_sf"/>
</dbReference>
<protein>
    <recommendedName>
        <fullName evidence="10">Magnesium and cobalt efflux protein CorC</fullName>
    </recommendedName>
</protein>
<dbReference type="InterPro" id="IPR044751">
    <property type="entry name" value="Ion_transp-like_CBS"/>
</dbReference>
<keyword evidence="7 11" id="KW-0129">CBS domain</keyword>
<evidence type="ECO:0000256" key="12">
    <source>
        <dbReference type="PROSITE-ProRule" id="PRU01193"/>
    </source>
</evidence>
<dbReference type="InterPro" id="IPR002550">
    <property type="entry name" value="CNNM"/>
</dbReference>
<reference evidence="16" key="1">
    <citation type="journal article" date="2014" name="Int. J. Syst. Evol. Microbiol.">
        <title>Complete genome sequence of Corynebacterium casei LMG S-19264T (=DSM 44701T), isolated from a smear-ripened cheese.</title>
        <authorList>
            <consortium name="US DOE Joint Genome Institute (JGI-PGF)"/>
            <person name="Walter F."/>
            <person name="Albersmeier A."/>
            <person name="Kalinowski J."/>
            <person name="Ruckert C."/>
        </authorList>
    </citation>
    <scope>NUCLEOTIDE SEQUENCE</scope>
    <source>
        <strain evidence="16">CGMCC 1.15425</strain>
    </source>
</reference>
<keyword evidence="3" id="KW-1003">Cell membrane</keyword>
<keyword evidence="5" id="KW-0677">Repeat</keyword>
<dbReference type="Gene3D" id="3.10.580.10">
    <property type="entry name" value="CBS-domain"/>
    <property type="match status" value="1"/>
</dbReference>
<dbReference type="Proteomes" id="UP000627715">
    <property type="component" value="Unassembled WGS sequence"/>
</dbReference>
<evidence type="ECO:0000256" key="2">
    <source>
        <dbReference type="ARBA" id="ARBA00006337"/>
    </source>
</evidence>
<dbReference type="Pfam" id="PF03471">
    <property type="entry name" value="CorC_HlyC"/>
    <property type="match status" value="1"/>
</dbReference>
<comment type="caution">
    <text evidence="16">The sequence shown here is derived from an EMBL/GenBank/DDBJ whole genome shotgun (WGS) entry which is preliminary data.</text>
</comment>
<dbReference type="Gene3D" id="3.30.465.10">
    <property type="match status" value="1"/>
</dbReference>
<dbReference type="InterPro" id="IPR046342">
    <property type="entry name" value="CBS_dom_sf"/>
</dbReference>
<comment type="subcellular location">
    <subcellularLocation>
        <location evidence="1">Cell membrane</location>
        <topology evidence="1">Multi-pass membrane protein</topology>
    </subcellularLocation>
</comment>
<dbReference type="FunFam" id="3.10.580.10:FF:000002">
    <property type="entry name" value="Magnesium/cobalt efflux protein CorC"/>
    <property type="match status" value="1"/>
</dbReference>
<feature type="transmembrane region" description="Helical" evidence="13">
    <location>
        <begin position="63"/>
        <end position="90"/>
    </location>
</feature>
<evidence type="ECO:0000256" key="4">
    <source>
        <dbReference type="ARBA" id="ARBA00022692"/>
    </source>
</evidence>
<dbReference type="SUPFAM" id="SSF54631">
    <property type="entry name" value="CBS-domain pair"/>
    <property type="match status" value="1"/>
</dbReference>
<feature type="transmembrane region" description="Helical" evidence="13">
    <location>
        <begin position="6"/>
        <end position="26"/>
    </location>
</feature>
<dbReference type="GO" id="GO:0005886">
    <property type="term" value="C:plasma membrane"/>
    <property type="evidence" value="ECO:0007669"/>
    <property type="project" value="UniProtKB-SubCell"/>
</dbReference>
<accession>A0A917LST7</accession>
<dbReference type="PANTHER" id="PTHR22777:SF32">
    <property type="entry name" value="UPF0053 INNER MEMBRANE PROTEIN YFJD"/>
    <property type="match status" value="1"/>
</dbReference>
<name>A0A917LST7_9GAMM</name>
<feature type="domain" description="CBS" evidence="14">
    <location>
        <begin position="209"/>
        <end position="271"/>
    </location>
</feature>
<evidence type="ECO:0000256" key="1">
    <source>
        <dbReference type="ARBA" id="ARBA00004651"/>
    </source>
</evidence>
<gene>
    <name evidence="16" type="primary">corB</name>
    <name evidence="16" type="ORF">GCM10011403_11150</name>
</gene>
<dbReference type="InterPro" id="IPR005170">
    <property type="entry name" value="Transptr-assoc_dom"/>
</dbReference>
<dbReference type="Pfam" id="PF01595">
    <property type="entry name" value="CNNM"/>
    <property type="match status" value="1"/>
</dbReference>
<feature type="transmembrane region" description="Helical" evidence="13">
    <location>
        <begin position="125"/>
        <end position="147"/>
    </location>
</feature>
<feature type="domain" description="CNNM transmembrane" evidence="15">
    <location>
        <begin position="3"/>
        <end position="199"/>
    </location>
</feature>
<dbReference type="PROSITE" id="PS51846">
    <property type="entry name" value="CNNM"/>
    <property type="match status" value="1"/>
</dbReference>
<evidence type="ECO:0000313" key="17">
    <source>
        <dbReference type="Proteomes" id="UP000627715"/>
    </source>
</evidence>
<organism evidence="16 17">
    <name type="scientific">Pseudohongiella nitratireducens</name>
    <dbReference type="NCBI Taxonomy" id="1768907"/>
    <lineage>
        <taxon>Bacteria</taxon>
        <taxon>Pseudomonadati</taxon>
        <taxon>Pseudomonadota</taxon>
        <taxon>Gammaproteobacteria</taxon>
        <taxon>Pseudomonadales</taxon>
        <taxon>Pseudohongiellaceae</taxon>
        <taxon>Pseudohongiella</taxon>
    </lineage>
</organism>
<dbReference type="GO" id="GO:0050660">
    <property type="term" value="F:flavin adenine dinucleotide binding"/>
    <property type="evidence" value="ECO:0007669"/>
    <property type="project" value="InterPro"/>
</dbReference>
<dbReference type="NCBIfam" id="NF008604">
    <property type="entry name" value="PRK11573.1"/>
    <property type="match status" value="1"/>
</dbReference>
<dbReference type="PROSITE" id="PS51371">
    <property type="entry name" value="CBS"/>
    <property type="match status" value="2"/>
</dbReference>
<dbReference type="SMART" id="SM01091">
    <property type="entry name" value="CorC_HlyC"/>
    <property type="match status" value="1"/>
</dbReference>
<evidence type="ECO:0000259" key="14">
    <source>
        <dbReference type="PROSITE" id="PS51371"/>
    </source>
</evidence>
<evidence type="ECO:0000256" key="3">
    <source>
        <dbReference type="ARBA" id="ARBA00022475"/>
    </source>
</evidence>
<dbReference type="OrthoDB" id="9797674at2"/>
<dbReference type="SUPFAM" id="SSF56176">
    <property type="entry name" value="FAD-binding/transporter-associated domain-like"/>
    <property type="match status" value="1"/>
</dbReference>
<evidence type="ECO:0000256" key="8">
    <source>
        <dbReference type="ARBA" id="ARBA00023136"/>
    </source>
</evidence>
<evidence type="ECO:0000259" key="15">
    <source>
        <dbReference type="PROSITE" id="PS51846"/>
    </source>
</evidence>
<feature type="transmembrane region" description="Helical" evidence="13">
    <location>
        <begin position="96"/>
        <end position="113"/>
    </location>
</feature>
<comment type="similarity">
    <text evidence="2">Belongs to the UPF0053 family.</text>
</comment>
<dbReference type="InterPro" id="IPR016169">
    <property type="entry name" value="FAD-bd_PCMH_sub2"/>
</dbReference>